<organism evidence="4 5">
    <name type="scientific">Formosa undariae</name>
    <dbReference type="NCBI Taxonomy" id="1325436"/>
    <lineage>
        <taxon>Bacteria</taxon>
        <taxon>Pseudomonadati</taxon>
        <taxon>Bacteroidota</taxon>
        <taxon>Flavobacteriia</taxon>
        <taxon>Flavobacteriales</taxon>
        <taxon>Flavobacteriaceae</taxon>
        <taxon>Formosa</taxon>
    </lineage>
</organism>
<dbReference type="CDD" id="cd02619">
    <property type="entry name" value="Peptidase_C1"/>
    <property type="match status" value="1"/>
</dbReference>
<proteinExistence type="inferred from homology"/>
<accession>A0ABV5F062</accession>
<feature type="domain" description="Peptidase C1A papain C-terminal" evidence="3">
    <location>
        <begin position="81"/>
        <end position="301"/>
    </location>
</feature>
<dbReference type="Pfam" id="PF00112">
    <property type="entry name" value="Peptidase_C1"/>
    <property type="match status" value="1"/>
</dbReference>
<evidence type="ECO:0000313" key="5">
    <source>
        <dbReference type="Proteomes" id="UP001589605"/>
    </source>
</evidence>
<dbReference type="SUPFAM" id="SSF54001">
    <property type="entry name" value="Cysteine proteinases"/>
    <property type="match status" value="1"/>
</dbReference>
<dbReference type="InterPro" id="IPR013128">
    <property type="entry name" value="Peptidase_C1A"/>
</dbReference>
<dbReference type="Proteomes" id="UP001589605">
    <property type="component" value="Unassembled WGS sequence"/>
</dbReference>
<gene>
    <name evidence="4" type="ORF">ACFFVB_06740</name>
</gene>
<evidence type="ECO:0000259" key="3">
    <source>
        <dbReference type="SMART" id="SM00645"/>
    </source>
</evidence>
<evidence type="ECO:0000313" key="4">
    <source>
        <dbReference type="EMBL" id="MFB9052775.1"/>
    </source>
</evidence>
<dbReference type="Gene3D" id="3.90.70.10">
    <property type="entry name" value="Cysteine proteinases"/>
    <property type="match status" value="1"/>
</dbReference>
<feature type="signal peptide" evidence="2">
    <location>
        <begin position="1"/>
        <end position="18"/>
    </location>
</feature>
<keyword evidence="2" id="KW-0732">Signal</keyword>
<name>A0ABV5F062_9FLAO</name>
<dbReference type="PROSITE" id="PS00639">
    <property type="entry name" value="THIOL_PROTEASE_HIS"/>
    <property type="match status" value="1"/>
</dbReference>
<dbReference type="RefSeq" id="WP_382381953.1">
    <property type="nucleotide sequence ID" value="NZ_JBHMEZ010000003.1"/>
</dbReference>
<reference evidence="4 5" key="1">
    <citation type="submission" date="2024-09" db="EMBL/GenBank/DDBJ databases">
        <authorList>
            <person name="Sun Q."/>
            <person name="Mori K."/>
        </authorList>
    </citation>
    <scope>NUCLEOTIDE SEQUENCE [LARGE SCALE GENOMIC DNA]</scope>
    <source>
        <strain evidence="4 5">CECT 8286</strain>
    </source>
</reference>
<evidence type="ECO:0000256" key="2">
    <source>
        <dbReference type="SAM" id="SignalP"/>
    </source>
</evidence>
<dbReference type="InterPro" id="IPR000668">
    <property type="entry name" value="Peptidase_C1A_C"/>
</dbReference>
<comment type="caution">
    <text evidence="4">The sequence shown here is derived from an EMBL/GenBank/DDBJ whole genome shotgun (WGS) entry which is preliminary data.</text>
</comment>
<feature type="chain" id="PRO_5046790401" evidence="2">
    <location>
        <begin position="19"/>
        <end position="312"/>
    </location>
</feature>
<dbReference type="InterPro" id="IPR025660">
    <property type="entry name" value="Pept_his_AS"/>
</dbReference>
<sequence>MKNQIFICIILTCLLASCATDFNDNLSVEQQNPIDYESTETQFTSEDGTVYFTGASNCTGDGSYVFDEDKVLEALVIPTTLPEVLDLSSFLPPIGDQGRQGSCVSWAATYYLKSFQEHLESGDLSYNPDNIMSPAYTYNQITMGTCEGTSFENTLDLLIDKGAISLESFPYSDSSCNIQPTGNQDLEAEPNKMSDYKYLSGDNMVLEMKTLLNNQTPVLISTFLDSEFGKTDENGLTKYQEHDVDYDVEGVCHAMLVVGYSNENNAFKVVNSWGQAWGDNGFVWIDYAAFDNVTDDTAGFRVISSAIVAYDL</sequence>
<dbReference type="InterPro" id="IPR038765">
    <property type="entry name" value="Papain-like_cys_pep_sf"/>
</dbReference>
<dbReference type="PROSITE" id="PS51257">
    <property type="entry name" value="PROKAR_LIPOPROTEIN"/>
    <property type="match status" value="1"/>
</dbReference>
<dbReference type="EMBL" id="JBHMEZ010000003">
    <property type="protein sequence ID" value="MFB9052775.1"/>
    <property type="molecule type" value="Genomic_DNA"/>
</dbReference>
<comment type="similarity">
    <text evidence="1">Belongs to the peptidase C1 family.</text>
</comment>
<dbReference type="PANTHER" id="PTHR12411">
    <property type="entry name" value="CYSTEINE PROTEASE FAMILY C1-RELATED"/>
    <property type="match status" value="1"/>
</dbReference>
<evidence type="ECO:0000256" key="1">
    <source>
        <dbReference type="ARBA" id="ARBA00008455"/>
    </source>
</evidence>
<protein>
    <submittedName>
        <fullName evidence="4">C1 family peptidase</fullName>
    </submittedName>
</protein>
<keyword evidence="5" id="KW-1185">Reference proteome</keyword>
<dbReference type="SMART" id="SM00645">
    <property type="entry name" value="Pept_C1"/>
    <property type="match status" value="1"/>
</dbReference>